<dbReference type="InterPro" id="IPR011006">
    <property type="entry name" value="CheY-like_superfamily"/>
</dbReference>
<dbReference type="Gene3D" id="6.10.250.690">
    <property type="match status" value="1"/>
</dbReference>
<dbReference type="CDD" id="cd00383">
    <property type="entry name" value="trans_reg_C"/>
    <property type="match status" value="1"/>
</dbReference>
<reference evidence="10 11" key="1">
    <citation type="submission" date="2016-10" db="EMBL/GenBank/DDBJ databases">
        <authorList>
            <person name="de Groot N.N."/>
        </authorList>
    </citation>
    <scope>NUCLEOTIDE SEQUENCE [LARGE SCALE GENOMIC DNA]</scope>
    <source>
        <strain evidence="10 11">DSM 11457</strain>
    </source>
</reference>
<organism evidence="10 11">
    <name type="scientific">Roseovarius tolerans</name>
    <dbReference type="NCBI Taxonomy" id="74031"/>
    <lineage>
        <taxon>Bacteria</taxon>
        <taxon>Pseudomonadati</taxon>
        <taxon>Pseudomonadota</taxon>
        <taxon>Alphaproteobacteria</taxon>
        <taxon>Rhodobacterales</taxon>
        <taxon>Roseobacteraceae</taxon>
        <taxon>Roseovarius</taxon>
    </lineage>
</organism>
<dbReference type="PANTHER" id="PTHR48111:SF22">
    <property type="entry name" value="REGULATOR OF RPOS"/>
    <property type="match status" value="1"/>
</dbReference>
<feature type="DNA-binding region" description="OmpR/PhoB-type" evidence="7">
    <location>
        <begin position="124"/>
        <end position="223"/>
    </location>
</feature>
<evidence type="ECO:0000256" key="7">
    <source>
        <dbReference type="PROSITE-ProRule" id="PRU01091"/>
    </source>
</evidence>
<dbReference type="PROSITE" id="PS51755">
    <property type="entry name" value="OMPR_PHOB"/>
    <property type="match status" value="1"/>
</dbReference>
<dbReference type="NCBIfam" id="NF045991">
    <property type="entry name" value="RespRegCtrARhodob"/>
    <property type="match status" value="1"/>
</dbReference>
<evidence type="ECO:0000256" key="1">
    <source>
        <dbReference type="ARBA" id="ARBA00022553"/>
    </source>
</evidence>
<keyword evidence="4 7" id="KW-0238">DNA-binding</keyword>
<dbReference type="AlphaFoldDB" id="A0A1H7UL04"/>
<evidence type="ECO:0000256" key="3">
    <source>
        <dbReference type="ARBA" id="ARBA00023015"/>
    </source>
</evidence>
<dbReference type="InterPro" id="IPR001789">
    <property type="entry name" value="Sig_transdc_resp-reg_receiver"/>
</dbReference>
<keyword evidence="1 6" id="KW-0597">Phosphoprotein</keyword>
<evidence type="ECO:0000256" key="5">
    <source>
        <dbReference type="ARBA" id="ARBA00023163"/>
    </source>
</evidence>
<dbReference type="Gene3D" id="1.10.10.10">
    <property type="entry name" value="Winged helix-like DNA-binding domain superfamily/Winged helix DNA-binding domain"/>
    <property type="match status" value="1"/>
</dbReference>
<dbReference type="EMBL" id="FOBO01000001">
    <property type="protein sequence ID" value="SEL97722.1"/>
    <property type="molecule type" value="Genomic_DNA"/>
</dbReference>
<dbReference type="GO" id="GO:0005829">
    <property type="term" value="C:cytosol"/>
    <property type="evidence" value="ECO:0007669"/>
    <property type="project" value="TreeGrafter"/>
</dbReference>
<keyword evidence="5" id="KW-0804">Transcription</keyword>
<feature type="modified residue" description="4-aspartylphosphate" evidence="6">
    <location>
        <position position="51"/>
    </location>
</feature>
<dbReference type="PROSITE" id="PS50110">
    <property type="entry name" value="RESPONSE_REGULATORY"/>
    <property type="match status" value="1"/>
</dbReference>
<feature type="domain" description="OmpR/PhoB-type" evidence="9">
    <location>
        <begin position="124"/>
        <end position="223"/>
    </location>
</feature>
<dbReference type="GO" id="GO:0032993">
    <property type="term" value="C:protein-DNA complex"/>
    <property type="evidence" value="ECO:0007669"/>
    <property type="project" value="TreeGrafter"/>
</dbReference>
<dbReference type="Pfam" id="PF00486">
    <property type="entry name" value="Trans_reg_C"/>
    <property type="match status" value="1"/>
</dbReference>
<name>A0A1H7UL04_9RHOB</name>
<dbReference type="GO" id="GO:0000976">
    <property type="term" value="F:transcription cis-regulatory region binding"/>
    <property type="evidence" value="ECO:0007669"/>
    <property type="project" value="TreeGrafter"/>
</dbReference>
<dbReference type="SMART" id="SM00862">
    <property type="entry name" value="Trans_reg_C"/>
    <property type="match status" value="1"/>
</dbReference>
<dbReference type="SUPFAM" id="SSF52172">
    <property type="entry name" value="CheY-like"/>
    <property type="match status" value="1"/>
</dbReference>
<evidence type="ECO:0000256" key="6">
    <source>
        <dbReference type="PROSITE-ProRule" id="PRU00169"/>
    </source>
</evidence>
<protein>
    <submittedName>
        <fullName evidence="10">Two component transcriptional regulator, winged helix family</fullName>
    </submittedName>
</protein>
<dbReference type="Pfam" id="PF00072">
    <property type="entry name" value="Response_reg"/>
    <property type="match status" value="1"/>
</dbReference>
<accession>A0A1H7UL04</accession>
<dbReference type="CDD" id="cd17616">
    <property type="entry name" value="REC_OmpR_CtrA"/>
    <property type="match status" value="1"/>
</dbReference>
<sequence length="238" mass="26628">MRVLLVEDDPTTSKSIEMMLTHADLNVYTTDLGEEGIDLAKLYDYDLILLDLGLPDMNGHEVLRQLRLSRIETPILILSGADDAESKIRGFGFGADDYLTKPFHREELVARIHAIIRRSKGHSQSVIRTGKINVNLDAKTVDVAAQAVHLTGNEYQMLELLSLRKGTTLTKEMFLNHLYGGMDEPELKIIDVFICKLRKKLTEATGGENYIETVWGRGYMLRDPEPDEMAGTPLAIGA</sequence>
<dbReference type="Gene3D" id="3.40.50.2300">
    <property type="match status" value="1"/>
</dbReference>
<evidence type="ECO:0000256" key="2">
    <source>
        <dbReference type="ARBA" id="ARBA00023012"/>
    </source>
</evidence>
<proteinExistence type="predicted"/>
<evidence type="ECO:0000256" key="4">
    <source>
        <dbReference type="ARBA" id="ARBA00023125"/>
    </source>
</evidence>
<keyword evidence="2" id="KW-0902">Two-component regulatory system</keyword>
<evidence type="ECO:0000259" key="9">
    <source>
        <dbReference type="PROSITE" id="PS51755"/>
    </source>
</evidence>
<dbReference type="GO" id="GO:0000156">
    <property type="term" value="F:phosphorelay response regulator activity"/>
    <property type="evidence" value="ECO:0007669"/>
    <property type="project" value="TreeGrafter"/>
</dbReference>
<dbReference type="SMART" id="SM00448">
    <property type="entry name" value="REC"/>
    <property type="match status" value="1"/>
</dbReference>
<gene>
    <name evidence="10" type="ORF">SAMN04488077_101187</name>
</gene>
<feature type="domain" description="Response regulatory" evidence="8">
    <location>
        <begin position="2"/>
        <end position="116"/>
    </location>
</feature>
<dbReference type="Proteomes" id="UP000182160">
    <property type="component" value="Unassembled WGS sequence"/>
</dbReference>
<evidence type="ECO:0000259" key="8">
    <source>
        <dbReference type="PROSITE" id="PS50110"/>
    </source>
</evidence>
<dbReference type="FunFam" id="1.10.10.10:FF:000052">
    <property type="entry name" value="Cell cycle response regulator"/>
    <property type="match status" value="1"/>
</dbReference>
<dbReference type="GO" id="GO:0006355">
    <property type="term" value="P:regulation of DNA-templated transcription"/>
    <property type="evidence" value="ECO:0007669"/>
    <property type="project" value="InterPro"/>
</dbReference>
<dbReference type="InterPro" id="IPR036388">
    <property type="entry name" value="WH-like_DNA-bd_sf"/>
</dbReference>
<evidence type="ECO:0000313" key="10">
    <source>
        <dbReference type="EMBL" id="SEL97722.1"/>
    </source>
</evidence>
<dbReference type="InterPro" id="IPR001867">
    <property type="entry name" value="OmpR/PhoB-type_DNA-bd"/>
</dbReference>
<dbReference type="PANTHER" id="PTHR48111">
    <property type="entry name" value="REGULATOR OF RPOS"/>
    <property type="match status" value="1"/>
</dbReference>
<keyword evidence="3" id="KW-0805">Transcription regulation</keyword>
<evidence type="ECO:0000313" key="11">
    <source>
        <dbReference type="Proteomes" id="UP000182160"/>
    </source>
</evidence>
<dbReference type="InterPro" id="IPR039420">
    <property type="entry name" value="WalR-like"/>
</dbReference>
<dbReference type="RefSeq" id="WP_074784387.1">
    <property type="nucleotide sequence ID" value="NZ_FOBO01000001.1"/>
</dbReference>